<evidence type="ECO:0000313" key="3">
    <source>
        <dbReference type="Proteomes" id="UP001231941"/>
    </source>
</evidence>
<dbReference type="InterPro" id="IPR012854">
    <property type="entry name" value="Cu_amine_oxidase-like_N"/>
</dbReference>
<evidence type="ECO:0000259" key="1">
    <source>
        <dbReference type="Pfam" id="PF07833"/>
    </source>
</evidence>
<sequence>MQINSQDVLINNTQFTLDQSAEMMDGTTFVPLRFVSETLGANANYNHETKTITITTNMNGKTDDETK</sequence>
<evidence type="ECO:0000313" key="2">
    <source>
        <dbReference type="EMBL" id="MDP5273632.1"/>
    </source>
</evidence>
<name>A0ABT9IWZ8_9BACL</name>
<feature type="domain" description="Copper amine oxidase-like N-terminal" evidence="1">
    <location>
        <begin position="1"/>
        <end position="54"/>
    </location>
</feature>
<organism evidence="2 3">
    <name type="scientific">Chengkuizengella axinellae</name>
    <dbReference type="NCBI Taxonomy" id="3064388"/>
    <lineage>
        <taxon>Bacteria</taxon>
        <taxon>Bacillati</taxon>
        <taxon>Bacillota</taxon>
        <taxon>Bacilli</taxon>
        <taxon>Bacillales</taxon>
        <taxon>Paenibacillaceae</taxon>
        <taxon>Chengkuizengella</taxon>
    </lineage>
</organism>
<dbReference type="EMBL" id="JAVAMP010000002">
    <property type="protein sequence ID" value="MDP5273632.1"/>
    <property type="molecule type" value="Genomic_DNA"/>
</dbReference>
<dbReference type="InterPro" id="IPR036582">
    <property type="entry name" value="Mao_N_sf"/>
</dbReference>
<dbReference type="Proteomes" id="UP001231941">
    <property type="component" value="Unassembled WGS sequence"/>
</dbReference>
<comment type="caution">
    <text evidence="2">The sequence shown here is derived from an EMBL/GenBank/DDBJ whole genome shotgun (WGS) entry which is preliminary data.</text>
</comment>
<proteinExistence type="predicted"/>
<dbReference type="RefSeq" id="WP_305990941.1">
    <property type="nucleotide sequence ID" value="NZ_JAVAMP010000002.1"/>
</dbReference>
<dbReference type="Pfam" id="PF07833">
    <property type="entry name" value="Cu_amine_oxidN1"/>
    <property type="match status" value="1"/>
</dbReference>
<gene>
    <name evidence="2" type="ORF">Q5Y73_05925</name>
</gene>
<dbReference type="SUPFAM" id="SSF55383">
    <property type="entry name" value="Copper amine oxidase, domain N"/>
    <property type="match status" value="1"/>
</dbReference>
<dbReference type="Gene3D" id="3.30.457.10">
    <property type="entry name" value="Copper amine oxidase-like, N-terminal domain"/>
    <property type="match status" value="1"/>
</dbReference>
<reference evidence="2 3" key="1">
    <citation type="submission" date="2023-08" db="EMBL/GenBank/DDBJ databases">
        <authorList>
            <person name="Park J.-S."/>
        </authorList>
    </citation>
    <scope>NUCLEOTIDE SEQUENCE [LARGE SCALE GENOMIC DNA]</scope>
    <source>
        <strain evidence="2 3">2205SS18-9</strain>
    </source>
</reference>
<accession>A0ABT9IWZ8</accession>
<keyword evidence="3" id="KW-1185">Reference proteome</keyword>
<protein>
    <submittedName>
        <fullName evidence="2">Copper amine oxidase N-terminal domain-containing protein</fullName>
    </submittedName>
</protein>